<evidence type="ECO:0000256" key="3">
    <source>
        <dbReference type="ARBA" id="ARBA00022448"/>
    </source>
</evidence>
<evidence type="ECO:0000256" key="1">
    <source>
        <dbReference type="ARBA" id="ARBA00004651"/>
    </source>
</evidence>
<evidence type="ECO:0000256" key="4">
    <source>
        <dbReference type="ARBA" id="ARBA00022475"/>
    </source>
</evidence>
<evidence type="ECO:0000256" key="8">
    <source>
        <dbReference type="PIRNR" id="PIRNR037778"/>
    </source>
</evidence>
<feature type="transmembrane region" description="Helical" evidence="9">
    <location>
        <begin position="161"/>
        <end position="184"/>
    </location>
</feature>
<proteinExistence type="inferred from homology"/>
<feature type="transmembrane region" description="Helical" evidence="9">
    <location>
        <begin position="59"/>
        <end position="84"/>
    </location>
</feature>
<evidence type="ECO:0000256" key="6">
    <source>
        <dbReference type="ARBA" id="ARBA00022989"/>
    </source>
</evidence>
<dbReference type="InterPro" id="IPR024529">
    <property type="entry name" value="ECF_trnsprt_substrate-spec"/>
</dbReference>
<evidence type="ECO:0000256" key="5">
    <source>
        <dbReference type="ARBA" id="ARBA00022692"/>
    </source>
</evidence>
<sequence length="189" mass="19840">MSISQSSFMSNHSTGDGRGKWDTRRVAVSALFVALSIVTSFIEFPIFPAAPFLKYDPSGIFCLLAALLYGPATGAVVVSLPWVFRLFTNPAGAVMSLVMGLCGVLAGSIIYRKKETKAALVIGLVVAVVASSAAACVMNLIVTPLYTGVTVEAVAGMILPIILPFNILKFTINSVVAGLVFLPLKKALS</sequence>
<feature type="transmembrane region" description="Helical" evidence="9">
    <location>
        <begin position="26"/>
        <end position="47"/>
    </location>
</feature>
<reference evidence="10" key="1">
    <citation type="submission" date="2023-07" db="EMBL/GenBank/DDBJ databases">
        <title>Between Cages and Wild: Unraveling the Impact of Captivity on Animal Microbiomes and Antimicrobial Resistance.</title>
        <authorList>
            <person name="Schmartz G.P."/>
            <person name="Rehner J."/>
            <person name="Schuff M.J."/>
            <person name="Becker S.L."/>
            <person name="Kravczyk M."/>
            <person name="Gurevich A."/>
            <person name="Francke R."/>
            <person name="Mueller R."/>
            <person name="Keller V."/>
            <person name="Keller A."/>
        </authorList>
    </citation>
    <scope>NUCLEOTIDE SEQUENCE</scope>
    <source>
        <strain evidence="10">S12M_St_49</strain>
    </source>
</reference>
<comment type="similarity">
    <text evidence="2 8">Belongs to the prokaryotic riboflavin transporter (P-RFT) (TC 2.A.87) family.</text>
</comment>
<name>A0AA43RKH8_9ACTN</name>
<organism evidence="10 11">
    <name type="scientific">Phoenicibacter congonensis</name>
    <dbReference type="NCBI Taxonomy" id="1944646"/>
    <lineage>
        <taxon>Bacteria</taxon>
        <taxon>Bacillati</taxon>
        <taxon>Actinomycetota</taxon>
        <taxon>Coriobacteriia</taxon>
        <taxon>Eggerthellales</taxon>
        <taxon>Eggerthellaceae</taxon>
        <taxon>Phoenicibacter</taxon>
    </lineage>
</organism>
<keyword evidence="4 8" id="KW-1003">Cell membrane</keyword>
<keyword evidence="7 8" id="KW-0472">Membrane</keyword>
<evidence type="ECO:0000256" key="9">
    <source>
        <dbReference type="SAM" id="Phobius"/>
    </source>
</evidence>
<feature type="transmembrane region" description="Helical" evidence="9">
    <location>
        <begin position="118"/>
        <end position="141"/>
    </location>
</feature>
<dbReference type="PIRSF" id="PIRSF037778">
    <property type="entry name" value="UCP037778_transp_RibU"/>
    <property type="match status" value="1"/>
</dbReference>
<dbReference type="InterPro" id="IPR025720">
    <property type="entry name" value="RibU"/>
</dbReference>
<keyword evidence="6 9" id="KW-1133">Transmembrane helix</keyword>
<comment type="subcellular location">
    <subcellularLocation>
        <location evidence="1">Cell membrane</location>
        <topology evidence="1">Multi-pass membrane protein</topology>
    </subcellularLocation>
</comment>
<dbReference type="Pfam" id="PF12822">
    <property type="entry name" value="ECF_trnsprt"/>
    <property type="match status" value="1"/>
</dbReference>
<dbReference type="GO" id="GO:0032217">
    <property type="term" value="F:riboflavin transmembrane transporter activity"/>
    <property type="evidence" value="ECO:0007669"/>
    <property type="project" value="UniProtKB-UniRule"/>
</dbReference>
<gene>
    <name evidence="10" type="ORF">Q3982_05985</name>
</gene>
<dbReference type="EMBL" id="JAUMVS010000115">
    <property type="protein sequence ID" value="MDO4842210.1"/>
    <property type="molecule type" value="Genomic_DNA"/>
</dbReference>
<keyword evidence="11" id="KW-1185">Reference proteome</keyword>
<dbReference type="Proteomes" id="UP001168575">
    <property type="component" value="Unassembled WGS sequence"/>
</dbReference>
<feature type="transmembrane region" description="Helical" evidence="9">
    <location>
        <begin position="90"/>
        <end position="111"/>
    </location>
</feature>
<evidence type="ECO:0000256" key="2">
    <source>
        <dbReference type="ARBA" id="ARBA00005540"/>
    </source>
</evidence>
<comment type="function">
    <text evidence="8">Probably a riboflavin-binding protein that interacts with the energy-coupling factor (ECF) ABC-transporter complex.</text>
</comment>
<evidence type="ECO:0000313" key="10">
    <source>
        <dbReference type="EMBL" id="MDO4842210.1"/>
    </source>
</evidence>
<dbReference type="Gene3D" id="1.10.1760.20">
    <property type="match status" value="1"/>
</dbReference>
<dbReference type="PANTHER" id="PTHR38438">
    <property type="entry name" value="RIBOFLAVIN TRANSPORTER RIBU"/>
    <property type="match status" value="1"/>
</dbReference>
<dbReference type="PANTHER" id="PTHR38438:SF1">
    <property type="entry name" value="RIBOFLAVIN TRANSPORTER RIBU"/>
    <property type="match status" value="1"/>
</dbReference>
<evidence type="ECO:0000313" key="11">
    <source>
        <dbReference type="Proteomes" id="UP001168575"/>
    </source>
</evidence>
<evidence type="ECO:0000256" key="7">
    <source>
        <dbReference type="ARBA" id="ARBA00023136"/>
    </source>
</evidence>
<keyword evidence="5 9" id="KW-0812">Transmembrane</keyword>
<protein>
    <recommendedName>
        <fullName evidence="8">Riboflavin transporter</fullName>
    </recommendedName>
</protein>
<keyword evidence="3 8" id="KW-0813">Transport</keyword>
<dbReference type="GO" id="GO:0005886">
    <property type="term" value="C:plasma membrane"/>
    <property type="evidence" value="ECO:0007669"/>
    <property type="project" value="UniProtKB-SubCell"/>
</dbReference>
<accession>A0AA43RKH8</accession>
<comment type="caution">
    <text evidence="10">The sequence shown here is derived from an EMBL/GenBank/DDBJ whole genome shotgun (WGS) entry which is preliminary data.</text>
</comment>
<dbReference type="AlphaFoldDB" id="A0AA43RKH8"/>